<comment type="caution">
    <text evidence="4">The sequence shown here is derived from an EMBL/GenBank/DDBJ whole genome shotgun (WGS) entry which is preliminary data.</text>
</comment>
<evidence type="ECO:0000259" key="3">
    <source>
        <dbReference type="SMART" id="SM00322"/>
    </source>
</evidence>
<dbReference type="InterPro" id="IPR036612">
    <property type="entry name" value="KH_dom_type_1_sf"/>
</dbReference>
<dbReference type="PANTHER" id="PTHR10288">
    <property type="entry name" value="KH DOMAIN CONTAINING RNA BINDING PROTEIN"/>
    <property type="match status" value="1"/>
</dbReference>
<gene>
    <name evidence="4" type="ORF">CCMP2556_LOCUS47487</name>
</gene>
<feature type="non-terminal residue" evidence="4">
    <location>
        <position position="1"/>
    </location>
</feature>
<proteinExistence type="predicted"/>
<dbReference type="InterPro" id="IPR004087">
    <property type="entry name" value="KH_dom"/>
</dbReference>
<protein>
    <recommendedName>
        <fullName evidence="3">K Homology domain-containing protein</fullName>
    </recommendedName>
</protein>
<accession>A0ABP0RLJ3</accession>
<dbReference type="Pfam" id="PF00013">
    <property type="entry name" value="KH_1"/>
    <property type="match status" value="1"/>
</dbReference>
<evidence type="ECO:0000256" key="2">
    <source>
        <dbReference type="PROSITE-ProRule" id="PRU00117"/>
    </source>
</evidence>
<organism evidence="4 5">
    <name type="scientific">Durusdinium trenchii</name>
    <dbReference type="NCBI Taxonomy" id="1381693"/>
    <lineage>
        <taxon>Eukaryota</taxon>
        <taxon>Sar</taxon>
        <taxon>Alveolata</taxon>
        <taxon>Dinophyceae</taxon>
        <taxon>Suessiales</taxon>
        <taxon>Symbiodiniaceae</taxon>
        <taxon>Durusdinium</taxon>
    </lineage>
</organism>
<evidence type="ECO:0000256" key="1">
    <source>
        <dbReference type="ARBA" id="ARBA00022737"/>
    </source>
</evidence>
<evidence type="ECO:0000313" key="5">
    <source>
        <dbReference type="Proteomes" id="UP001642484"/>
    </source>
</evidence>
<keyword evidence="2" id="KW-0694">RNA-binding</keyword>
<name>A0ABP0RLJ3_9DINO</name>
<dbReference type="Proteomes" id="UP001642484">
    <property type="component" value="Unassembled WGS sequence"/>
</dbReference>
<feature type="non-terminal residue" evidence="4">
    <location>
        <position position="458"/>
    </location>
</feature>
<dbReference type="CDD" id="cd00105">
    <property type="entry name" value="KH-I"/>
    <property type="match status" value="1"/>
</dbReference>
<reference evidence="4 5" key="1">
    <citation type="submission" date="2024-02" db="EMBL/GenBank/DDBJ databases">
        <authorList>
            <person name="Chen Y."/>
            <person name="Shah S."/>
            <person name="Dougan E. K."/>
            <person name="Thang M."/>
            <person name="Chan C."/>
        </authorList>
    </citation>
    <scope>NUCLEOTIDE SEQUENCE [LARGE SCALE GENOMIC DNA]</scope>
</reference>
<dbReference type="EMBL" id="CAXAMN010026089">
    <property type="protein sequence ID" value="CAK9100523.1"/>
    <property type="molecule type" value="Genomic_DNA"/>
</dbReference>
<dbReference type="SMART" id="SM00322">
    <property type="entry name" value="KH"/>
    <property type="match status" value="3"/>
</dbReference>
<dbReference type="PROSITE" id="PS50084">
    <property type="entry name" value="KH_TYPE_1"/>
    <property type="match status" value="1"/>
</dbReference>
<keyword evidence="5" id="KW-1185">Reference proteome</keyword>
<keyword evidence="1" id="KW-0677">Repeat</keyword>
<dbReference type="Gene3D" id="3.30.1370.10">
    <property type="entry name" value="K Homology domain, type 1"/>
    <property type="match status" value="1"/>
</dbReference>
<feature type="domain" description="K Homology" evidence="3">
    <location>
        <begin position="98"/>
        <end position="174"/>
    </location>
</feature>
<dbReference type="InterPro" id="IPR004088">
    <property type="entry name" value="KH_dom_type_1"/>
</dbReference>
<feature type="domain" description="K Homology" evidence="3">
    <location>
        <begin position="313"/>
        <end position="386"/>
    </location>
</feature>
<evidence type="ECO:0000313" key="4">
    <source>
        <dbReference type="EMBL" id="CAK9100523.1"/>
    </source>
</evidence>
<sequence>MASVWALDRAVDVTEELHARKVASLLNSQNRLRCANAALKRDDLARKEASSGRGAALARAEQELLQQDAVLRAFYNYLGKAFEAFDLPRWPSASMNASDIPCRVLLSQWQVKQVLGDKGEENLKRLRMTSGANVQLLRGPLLPAAFRARDEFLAVLWADDGVRLRRALNGLLERAYAKRQVGNLRKEDEPDSHVLEVMIPEVACRHLIGARGDRIKLLREESRCEIHMSPGNVAGIAAQRRVKCNGLVPSLAEAVARIHEVLVEFAEIGILSLRHFDLQEVSTGVQETNEGHVTSRFLGPGLAGISRREARNARIAVRQLVSAEECGWLIGKRGNKIHKLRELALVSTREADAEVCNGGPRSVVEIFGAPIAKCICVLQLIVDDLELFPEVQPCTSLLVPASLAPFLTGLDEAASKGCDARVLAGGNWFLLELRGTAQQRLLGAQAAHEAVEAAAAER</sequence>
<feature type="domain" description="K Homology" evidence="3">
    <location>
        <begin position="191"/>
        <end position="263"/>
    </location>
</feature>
<dbReference type="SUPFAM" id="SSF54791">
    <property type="entry name" value="Eukaryotic type KH-domain (KH-domain type I)"/>
    <property type="match status" value="2"/>
</dbReference>